<protein>
    <submittedName>
        <fullName evidence="2">Uncharacterized protein</fullName>
    </submittedName>
</protein>
<keyword evidence="1" id="KW-0472">Membrane</keyword>
<proteinExistence type="predicted"/>
<feature type="transmembrane region" description="Helical" evidence="1">
    <location>
        <begin position="86"/>
        <end position="104"/>
    </location>
</feature>
<dbReference type="OrthoDB" id="1650029at2759"/>
<evidence type="ECO:0000256" key="1">
    <source>
        <dbReference type="SAM" id="Phobius"/>
    </source>
</evidence>
<comment type="caution">
    <text evidence="2">The sequence shown here is derived from an EMBL/GenBank/DDBJ whole genome shotgun (WGS) entry which is preliminary data.</text>
</comment>
<organism evidence="2 3">
    <name type="scientific">Rhododendron simsii</name>
    <name type="common">Sims's rhododendron</name>
    <dbReference type="NCBI Taxonomy" id="118357"/>
    <lineage>
        <taxon>Eukaryota</taxon>
        <taxon>Viridiplantae</taxon>
        <taxon>Streptophyta</taxon>
        <taxon>Embryophyta</taxon>
        <taxon>Tracheophyta</taxon>
        <taxon>Spermatophyta</taxon>
        <taxon>Magnoliopsida</taxon>
        <taxon>eudicotyledons</taxon>
        <taxon>Gunneridae</taxon>
        <taxon>Pentapetalae</taxon>
        <taxon>asterids</taxon>
        <taxon>Ericales</taxon>
        <taxon>Ericaceae</taxon>
        <taxon>Ericoideae</taxon>
        <taxon>Rhodoreae</taxon>
        <taxon>Rhododendron</taxon>
    </lineage>
</organism>
<keyword evidence="1" id="KW-0812">Transmembrane</keyword>
<keyword evidence="3" id="KW-1185">Reference proteome</keyword>
<gene>
    <name evidence="2" type="ORF">RHSIM_RhsimUnG0149600</name>
</gene>
<dbReference type="PANTHER" id="PTHR33333">
    <property type="entry name" value="ERYTHROCYTE MEMBRANE PROTEIN 1-LIKE"/>
    <property type="match status" value="1"/>
</dbReference>
<reference evidence="2" key="1">
    <citation type="submission" date="2019-11" db="EMBL/GenBank/DDBJ databases">
        <authorList>
            <person name="Liu Y."/>
            <person name="Hou J."/>
            <person name="Li T.-Q."/>
            <person name="Guan C.-H."/>
            <person name="Wu X."/>
            <person name="Wu H.-Z."/>
            <person name="Ling F."/>
            <person name="Zhang R."/>
            <person name="Shi X.-G."/>
            <person name="Ren J.-P."/>
            <person name="Chen E.-F."/>
            <person name="Sun J.-M."/>
        </authorList>
    </citation>
    <scope>NUCLEOTIDE SEQUENCE</scope>
    <source>
        <strain evidence="2">Adult_tree_wgs_1</strain>
        <tissue evidence="2">Leaves</tissue>
    </source>
</reference>
<evidence type="ECO:0000313" key="3">
    <source>
        <dbReference type="Proteomes" id="UP000626092"/>
    </source>
</evidence>
<dbReference type="EMBL" id="WJXA01000324">
    <property type="protein sequence ID" value="KAF7113209.1"/>
    <property type="molecule type" value="Genomic_DNA"/>
</dbReference>
<sequence>MLACAFSIILFPGQREREREKSEMGAENSMLKMATERDMGAEEWFNYIAEKLKEWLIVIENFGESLIKKVEEYFTPEARREQLKHWLIAAAIFIAGAVVLITFLRCCCRCCCRGRGRAPRMMRAPGRYPVRMPRHVFEANPRSYFRNLRANTSIDELV</sequence>
<evidence type="ECO:0000313" key="2">
    <source>
        <dbReference type="EMBL" id="KAF7113209.1"/>
    </source>
</evidence>
<dbReference type="PANTHER" id="PTHR33333:SF46">
    <property type="entry name" value="LOW QUALITY PROTEIN: GLYCINE-RICH PROTEIN DOT1"/>
    <property type="match status" value="1"/>
</dbReference>
<dbReference type="InterPro" id="IPR039926">
    <property type="entry name" value="Egg_app_1"/>
</dbReference>
<accession>A0A834L4K0</accession>
<keyword evidence="1" id="KW-1133">Transmembrane helix</keyword>
<dbReference type="AlphaFoldDB" id="A0A834L4K0"/>
<dbReference type="Proteomes" id="UP000626092">
    <property type="component" value="Unassembled WGS sequence"/>
</dbReference>
<name>A0A834L4K0_RHOSS</name>